<proteinExistence type="predicted"/>
<reference evidence="4 5" key="1">
    <citation type="submission" date="2020-03" db="EMBL/GenBank/DDBJ databases">
        <title>Draft genome of Streptomyces sp. ventii, isolated from the Axial Seamount in the Pacific Ocean, and resequencing of the two type strains Streptomyces lonarensis strain NCL 716 and Streptomyces bohaiensis strain 11A07.</title>
        <authorList>
            <person name="Loughran R.M."/>
            <person name="Pfannmuller K.M."/>
            <person name="Wasson B.J."/>
            <person name="Deadmond M.C."/>
            <person name="Paddock B.E."/>
            <person name="Koyack M.J."/>
            <person name="Gallegos D.A."/>
            <person name="Mitchell E.A."/>
            <person name="Ushijima B."/>
            <person name="Saw J.H."/>
            <person name="Mcphail K.L."/>
            <person name="Videau P."/>
        </authorList>
    </citation>
    <scope>NUCLEOTIDE SEQUENCE [LARGE SCALE GENOMIC DNA]</scope>
    <source>
        <strain evidence="4 5">11A07</strain>
    </source>
</reference>
<comment type="caution">
    <text evidence="4">The sequence shown here is derived from an EMBL/GenBank/DDBJ whole genome shotgun (WGS) entry which is preliminary data.</text>
</comment>
<dbReference type="PANTHER" id="PTHR42942:SF1">
    <property type="entry name" value="ALKYLTRANSFERASE-LIKE PROTEIN 1"/>
    <property type="match status" value="1"/>
</dbReference>
<dbReference type="CDD" id="cd06445">
    <property type="entry name" value="ATase"/>
    <property type="match status" value="1"/>
</dbReference>
<organism evidence="4 5">
    <name type="scientific">Streptomyces bohaiensis</name>
    <dbReference type="NCBI Taxonomy" id="1431344"/>
    <lineage>
        <taxon>Bacteria</taxon>
        <taxon>Bacillati</taxon>
        <taxon>Actinomycetota</taxon>
        <taxon>Actinomycetes</taxon>
        <taxon>Kitasatosporales</taxon>
        <taxon>Streptomycetaceae</taxon>
        <taxon>Streptomyces</taxon>
    </lineage>
</organism>
<dbReference type="InterPro" id="IPR036388">
    <property type="entry name" value="WH-like_DNA-bd_sf"/>
</dbReference>
<evidence type="ECO:0000256" key="1">
    <source>
        <dbReference type="ARBA" id="ARBA00022763"/>
    </source>
</evidence>
<evidence type="ECO:0000256" key="2">
    <source>
        <dbReference type="SAM" id="MobiDB-lite"/>
    </source>
</evidence>
<keyword evidence="4" id="KW-0808">Transferase</keyword>
<name>A0ABX1C7U0_9ACTN</name>
<dbReference type="SUPFAM" id="SSF46767">
    <property type="entry name" value="Methylated DNA-protein cysteine methyltransferase, C-terminal domain"/>
    <property type="match status" value="1"/>
</dbReference>
<accession>A0ABX1C7U0</accession>
<keyword evidence="4" id="KW-0489">Methyltransferase</keyword>
<keyword evidence="5" id="KW-1185">Reference proteome</keyword>
<dbReference type="EMBL" id="JAAVJC010000053">
    <property type="protein sequence ID" value="NJQ15098.1"/>
    <property type="molecule type" value="Genomic_DNA"/>
</dbReference>
<dbReference type="Gene3D" id="1.10.10.10">
    <property type="entry name" value="Winged helix-like DNA-binding domain superfamily/Winged helix DNA-binding domain"/>
    <property type="match status" value="1"/>
</dbReference>
<keyword evidence="1" id="KW-0227">DNA damage</keyword>
<feature type="domain" description="Methylated-DNA-[protein]-cysteine S-methyltransferase DNA binding" evidence="3">
    <location>
        <begin position="16"/>
        <end position="71"/>
    </location>
</feature>
<feature type="region of interest" description="Disordered" evidence="2">
    <location>
        <begin position="105"/>
        <end position="124"/>
    </location>
</feature>
<dbReference type="GO" id="GO:0032259">
    <property type="term" value="P:methylation"/>
    <property type="evidence" value="ECO:0007669"/>
    <property type="project" value="UniProtKB-KW"/>
</dbReference>
<evidence type="ECO:0000313" key="4">
    <source>
        <dbReference type="EMBL" id="NJQ15098.1"/>
    </source>
</evidence>
<dbReference type="Pfam" id="PF01035">
    <property type="entry name" value="DNA_binding_1"/>
    <property type="match status" value="1"/>
</dbReference>
<protein>
    <submittedName>
        <fullName evidence="4">Cysteine methyltransferase</fullName>
    </submittedName>
</protein>
<dbReference type="InterPro" id="IPR036217">
    <property type="entry name" value="MethylDNA_cys_MeTrfase_DNAb"/>
</dbReference>
<feature type="compositionally biased region" description="Basic and acidic residues" evidence="2">
    <location>
        <begin position="105"/>
        <end position="115"/>
    </location>
</feature>
<dbReference type="PANTHER" id="PTHR42942">
    <property type="entry name" value="6-O-METHYLGUANINE DNA METHYLTRANSFERASE"/>
    <property type="match status" value="1"/>
</dbReference>
<dbReference type="InterPro" id="IPR014048">
    <property type="entry name" value="MethylDNA_cys_MeTrfase_DNA-bd"/>
</dbReference>
<gene>
    <name evidence="4" type="ORF">HCN52_09090</name>
</gene>
<sequence>MDRMERPADHALTDYADRVLTWAEAVPPGRVLTYGDIAGLIGQGGPRQVGRVMATYGGAVPWWRVVRADGLPLPGQERRALEHYRAESTPLRDLVPGSPTRVDMRRARWQPDPDHLAGPADAPD</sequence>
<dbReference type="Proteomes" id="UP000727056">
    <property type="component" value="Unassembled WGS sequence"/>
</dbReference>
<evidence type="ECO:0000259" key="3">
    <source>
        <dbReference type="Pfam" id="PF01035"/>
    </source>
</evidence>
<dbReference type="GO" id="GO:0008168">
    <property type="term" value="F:methyltransferase activity"/>
    <property type="evidence" value="ECO:0007669"/>
    <property type="project" value="UniProtKB-KW"/>
</dbReference>
<evidence type="ECO:0000313" key="5">
    <source>
        <dbReference type="Proteomes" id="UP000727056"/>
    </source>
</evidence>
<dbReference type="InterPro" id="IPR052520">
    <property type="entry name" value="ATL_DNA_repair"/>
</dbReference>